<dbReference type="EMBL" id="BMNB01000001">
    <property type="protein sequence ID" value="GGM21867.1"/>
    <property type="molecule type" value="Genomic_DNA"/>
</dbReference>
<dbReference type="NCBIfam" id="TIGR01687">
    <property type="entry name" value="moaD_arch"/>
    <property type="match status" value="1"/>
</dbReference>
<dbReference type="PANTHER" id="PTHR38031:SF1">
    <property type="entry name" value="SULFUR CARRIER PROTEIN CYSO"/>
    <property type="match status" value="1"/>
</dbReference>
<name>A0A917WR22_9ACTN</name>
<dbReference type="InterPro" id="IPR010038">
    <property type="entry name" value="MoaD_arc-typ"/>
</dbReference>
<sequence length="141" mass="13904">MAIEVRIPTILRSYTGGAKVVEGGGDTLNDLLTDLDSRHGGLRARLVTEAGALHRFVNVYVNDEDVRFLGALDAKLSDGDSVTILPAVAGGAFGFAAAAAISGHSAAAAAISGHSAAAAAISGHSAAAAVTVAQHSAVTAG</sequence>
<accession>A0A917WR22</accession>
<reference evidence="1" key="2">
    <citation type="submission" date="2020-09" db="EMBL/GenBank/DDBJ databases">
        <authorList>
            <person name="Sun Q."/>
            <person name="Zhou Y."/>
        </authorList>
    </citation>
    <scope>NUCLEOTIDE SEQUENCE</scope>
    <source>
        <strain evidence="1">CGMCC 4.7312</strain>
    </source>
</reference>
<dbReference type="Proteomes" id="UP000608890">
    <property type="component" value="Unassembled WGS sequence"/>
</dbReference>
<dbReference type="InterPro" id="IPR003749">
    <property type="entry name" value="ThiS/MoaD-like"/>
</dbReference>
<dbReference type="SUPFAM" id="SSF54285">
    <property type="entry name" value="MoaD/ThiS"/>
    <property type="match status" value="1"/>
</dbReference>
<dbReference type="PANTHER" id="PTHR38031">
    <property type="entry name" value="SULFUR CARRIER PROTEIN SLR0821-RELATED"/>
    <property type="match status" value="1"/>
</dbReference>
<keyword evidence="2" id="KW-1185">Reference proteome</keyword>
<reference evidence="1" key="1">
    <citation type="journal article" date="2014" name="Int. J. Syst. Evol. Microbiol.">
        <title>Complete genome sequence of Corynebacterium casei LMG S-19264T (=DSM 44701T), isolated from a smear-ripened cheese.</title>
        <authorList>
            <consortium name="US DOE Joint Genome Institute (JGI-PGF)"/>
            <person name="Walter F."/>
            <person name="Albersmeier A."/>
            <person name="Kalinowski J."/>
            <person name="Ruckert C."/>
        </authorList>
    </citation>
    <scope>NUCLEOTIDE SEQUENCE</scope>
    <source>
        <strain evidence="1">CGMCC 4.7312</strain>
    </source>
</reference>
<dbReference type="InterPro" id="IPR012675">
    <property type="entry name" value="Beta-grasp_dom_sf"/>
</dbReference>
<evidence type="ECO:0000313" key="2">
    <source>
        <dbReference type="Proteomes" id="UP000608890"/>
    </source>
</evidence>
<dbReference type="InterPro" id="IPR052045">
    <property type="entry name" value="Sulfur_Carrier/Prot_Modifier"/>
</dbReference>
<dbReference type="InterPro" id="IPR016155">
    <property type="entry name" value="Mopterin_synth/thiamin_S_b"/>
</dbReference>
<protein>
    <recommendedName>
        <fullName evidence="3">MoaD/ThiS family protein</fullName>
    </recommendedName>
</protein>
<organism evidence="1 2">
    <name type="scientific">Micromonospora sonchi</name>
    <dbReference type="NCBI Taxonomy" id="1763543"/>
    <lineage>
        <taxon>Bacteria</taxon>
        <taxon>Bacillati</taxon>
        <taxon>Actinomycetota</taxon>
        <taxon>Actinomycetes</taxon>
        <taxon>Micromonosporales</taxon>
        <taxon>Micromonosporaceae</taxon>
        <taxon>Micromonospora</taxon>
    </lineage>
</organism>
<proteinExistence type="predicted"/>
<dbReference type="AlphaFoldDB" id="A0A917WR22"/>
<evidence type="ECO:0008006" key="3">
    <source>
        <dbReference type="Google" id="ProtNLM"/>
    </source>
</evidence>
<comment type="caution">
    <text evidence="1">The sequence shown here is derived from an EMBL/GenBank/DDBJ whole genome shotgun (WGS) entry which is preliminary data.</text>
</comment>
<dbReference type="Pfam" id="PF02597">
    <property type="entry name" value="ThiS"/>
    <property type="match status" value="1"/>
</dbReference>
<evidence type="ECO:0000313" key="1">
    <source>
        <dbReference type="EMBL" id="GGM21867.1"/>
    </source>
</evidence>
<dbReference type="Gene3D" id="3.10.20.30">
    <property type="match status" value="1"/>
</dbReference>
<gene>
    <name evidence="1" type="ORF">GCM10011608_03190</name>
</gene>